<sequence length="570" mass="63397">MSKRPSDAGISSQRLSQSAPFKRARKEPTPEPEVTIIDDGLSSISDSSSEAEEPVPPVRDPEFYYEDGSITFRAGDVLFKVHASLLKIESGDFEKKFDVPPKLADATKQRGTCDENPITIPDVKASQFRNLIEIIYRPHYLDISPYTSNTWQQFVFYLNVAMLANRFAMKRVEDWARPELAELVQMSAKEVSIGADKASESDESDEEEGHEDGDKTLVEDEKVKKDQDGSQESGGGEPSTAGGSNENTPNSTTNPVNPVNPGDSNPRLVPNPSDTNNTGQPGIANDANKVDQVNNQNEESAAYDAPSLSGLSGPLGSSDDGSSEEGEDEDEEMKDGESKSETILPPEEEAYPAFQLIDALFYAESVSDSSLQHDVRNVLQYHCVHPDHIPVDTLANLFKVPGLQEKDPSMFGFLFIVLLDQGNQVWKQDVFTRMDRMAFFSAQSYLTPFPDSLKTFVAVPLFQTPISAKSFAMIFSDPSMEKSCIEECYINAFTHWQEQFDEIYYADIANKETLAPIKALVTLPRRRLDLAEKLRASGCKHKCYLKLLTQVDRDVQGLYARLAEYYQGIE</sequence>
<dbReference type="Proteomes" id="UP000663827">
    <property type="component" value="Unassembled WGS sequence"/>
</dbReference>
<feature type="compositionally biased region" description="Polar residues" evidence="1">
    <location>
        <begin position="9"/>
        <end position="19"/>
    </location>
</feature>
<dbReference type="Gene3D" id="3.30.710.10">
    <property type="entry name" value="Potassium Channel Kv1.1, Chain A"/>
    <property type="match status" value="1"/>
</dbReference>
<feature type="compositionally biased region" description="Low complexity" evidence="1">
    <location>
        <begin position="37"/>
        <end position="48"/>
    </location>
</feature>
<feature type="compositionally biased region" description="Low complexity" evidence="1">
    <location>
        <begin position="244"/>
        <end position="261"/>
    </location>
</feature>
<reference evidence="2" key="1">
    <citation type="submission" date="2021-01" db="EMBL/GenBank/DDBJ databases">
        <authorList>
            <person name="Kaushik A."/>
        </authorList>
    </citation>
    <scope>NUCLEOTIDE SEQUENCE</scope>
    <source>
        <strain evidence="2">AG5</strain>
    </source>
</reference>
<dbReference type="EMBL" id="CAJNJQ010000468">
    <property type="protein sequence ID" value="CAE7080417.1"/>
    <property type="molecule type" value="Genomic_DNA"/>
</dbReference>
<feature type="region of interest" description="Disordered" evidence="1">
    <location>
        <begin position="300"/>
        <end position="346"/>
    </location>
</feature>
<organism evidence="2 3">
    <name type="scientific">Rhizoctonia solani</name>
    <dbReference type="NCBI Taxonomy" id="456999"/>
    <lineage>
        <taxon>Eukaryota</taxon>
        <taxon>Fungi</taxon>
        <taxon>Dikarya</taxon>
        <taxon>Basidiomycota</taxon>
        <taxon>Agaricomycotina</taxon>
        <taxon>Agaricomycetes</taxon>
        <taxon>Cantharellales</taxon>
        <taxon>Ceratobasidiaceae</taxon>
        <taxon>Rhizoctonia</taxon>
    </lineage>
</organism>
<comment type="caution">
    <text evidence="2">The sequence shown here is derived from an EMBL/GenBank/DDBJ whole genome shotgun (WGS) entry which is preliminary data.</text>
</comment>
<accession>A0A8H3DTU3</accession>
<protein>
    <recommendedName>
        <fullName evidence="4">BTB domain-containing protein</fullName>
    </recommendedName>
</protein>
<dbReference type="SUPFAM" id="SSF54695">
    <property type="entry name" value="POZ domain"/>
    <property type="match status" value="1"/>
</dbReference>
<feature type="compositionally biased region" description="Low complexity" evidence="1">
    <location>
        <begin position="306"/>
        <end position="320"/>
    </location>
</feature>
<dbReference type="InterPro" id="IPR011333">
    <property type="entry name" value="SKP1/BTB/POZ_sf"/>
</dbReference>
<evidence type="ECO:0000313" key="3">
    <source>
        <dbReference type="Proteomes" id="UP000663827"/>
    </source>
</evidence>
<dbReference type="CDD" id="cd18186">
    <property type="entry name" value="BTB_POZ_ZBTB_KLHL-like"/>
    <property type="match status" value="1"/>
</dbReference>
<evidence type="ECO:0000256" key="1">
    <source>
        <dbReference type="SAM" id="MobiDB-lite"/>
    </source>
</evidence>
<proteinExistence type="predicted"/>
<feature type="region of interest" description="Disordered" evidence="1">
    <location>
        <begin position="1"/>
        <end position="60"/>
    </location>
</feature>
<feature type="region of interest" description="Disordered" evidence="1">
    <location>
        <begin position="191"/>
        <end position="287"/>
    </location>
</feature>
<evidence type="ECO:0000313" key="2">
    <source>
        <dbReference type="EMBL" id="CAE7080417.1"/>
    </source>
</evidence>
<gene>
    <name evidence="2" type="ORF">RDB_LOCUS23278</name>
</gene>
<feature type="compositionally biased region" description="Acidic residues" evidence="1">
    <location>
        <begin position="201"/>
        <end position="211"/>
    </location>
</feature>
<dbReference type="AlphaFoldDB" id="A0A8H3DTU3"/>
<feature type="compositionally biased region" description="Acidic residues" evidence="1">
    <location>
        <begin position="321"/>
        <end position="334"/>
    </location>
</feature>
<name>A0A8H3DTU3_9AGAM</name>
<feature type="compositionally biased region" description="Basic and acidic residues" evidence="1">
    <location>
        <begin position="212"/>
        <end position="228"/>
    </location>
</feature>
<evidence type="ECO:0008006" key="4">
    <source>
        <dbReference type="Google" id="ProtNLM"/>
    </source>
</evidence>